<dbReference type="GO" id="GO:0003964">
    <property type="term" value="F:RNA-directed DNA polymerase activity"/>
    <property type="evidence" value="ECO:0007669"/>
    <property type="project" value="UniProtKB-KW"/>
</dbReference>
<keyword evidence="5" id="KW-0378">Hydrolase</keyword>
<dbReference type="InterPro" id="IPR005162">
    <property type="entry name" value="Retrotrans_gag_dom"/>
</dbReference>
<evidence type="ECO:0000313" key="10">
    <source>
        <dbReference type="Proteomes" id="UP000325315"/>
    </source>
</evidence>
<dbReference type="GO" id="GO:0016787">
    <property type="term" value="F:hydrolase activity"/>
    <property type="evidence" value="ECO:0007669"/>
    <property type="project" value="UniProtKB-KW"/>
</dbReference>
<dbReference type="Proteomes" id="UP000325315">
    <property type="component" value="Unassembled WGS sequence"/>
</dbReference>
<dbReference type="EMBL" id="SMMG02000002">
    <property type="protein sequence ID" value="KAA3484691.1"/>
    <property type="molecule type" value="Genomic_DNA"/>
</dbReference>
<dbReference type="Gene3D" id="3.30.70.270">
    <property type="match status" value="2"/>
</dbReference>
<keyword evidence="10" id="KW-1185">Reference proteome</keyword>
<dbReference type="GO" id="GO:0015074">
    <property type="term" value="P:DNA integration"/>
    <property type="evidence" value="ECO:0007669"/>
    <property type="project" value="InterPro"/>
</dbReference>
<sequence length="957" mass="109860">MLRVLEWVARASTLSVARASISERLRSNEAEVFRGIFGVAPNVAKYWLKAVERIMDNLDCTVEQKLKGAVSLLRDEAYHWWLTVRDGTQADRITWDFFKTTFQGKYVEASYVDAQRKEFLNLVQGNKSVVEYEAEFLRLSRYAWGIVATDYERCVRFEDSLQDELWIFLGDFKRGLGLMGQLRLRCQLLWVGCNLVCSVGKYIRGSTGEVLVGVSRGYQIKDCPREPIQMQVVGQRFMQPGRGGQQPPRGHGLARGENGLGHGRGAPGRGTFLIFHVPFTALIDIGSTHLYVAFTMSGTLGIQFEFVDRGMSVISPLGQLVMVNKMFRNVLLEEQGVVFLADLMELSFGEFDLILGMVKQRVNLDCTAKLMVLKTPEDEEVIVIAYVNSTDADSLSTENVRTVKDFSDIFPKELSGLPPNRKVEFGIELLRGTAPVSIAPYRMALKELVELKVQIQELRFHGYDEPGLSTLSRPVRGVFIDEILVYSRTEEEHDSHLRVVLQILREMVDPRKVEAVLDWKPPKSVLEIRSFLGLASYYRRFVEGFSLIAAPLIKLLHKGVKFVWTDKQQESFERLKKILTKAPILIQPEAGREFVVFCDVSHIGLGCVLIQEGKVVAYGSRQLRPHEVNYSTHDLELAAVVFALTIWRHYLYGEKSIIYTDHKSLKYLLTQKELNLRQRRWIVLLKDYDCSIEYYPGKVIMVADVLSWKVESDLRAMFAHLSLYEDGSLLAELQVKPTWVSQIKEKQSLDESLGSRFQQVKSGEMVDFGLNSEGMLCFRGRVYLRELYWWRGLKREVTDFMSKCLTSQQVKAKHQLPSRLLQPMKIPLWKWGRITMDFVSELPLMPTKRDSVWVIVDRLTKSAHFIPVRTDYSLQKLAKLYVVEIVRLHGVPMSIISDRDPRFTSRFWKVLHEALGTMLDFSTTFRPQTDGQSERVIQILEDMLRGYVINFRGSWED</sequence>
<dbReference type="PROSITE" id="PS50994">
    <property type="entry name" value="INTEGRASE"/>
    <property type="match status" value="1"/>
</dbReference>
<dbReference type="InterPro" id="IPR012337">
    <property type="entry name" value="RNaseH-like_sf"/>
</dbReference>
<evidence type="ECO:0000256" key="1">
    <source>
        <dbReference type="ARBA" id="ARBA00022679"/>
    </source>
</evidence>
<dbReference type="InterPro" id="IPR036397">
    <property type="entry name" value="RNaseH_sf"/>
</dbReference>
<proteinExistence type="predicted"/>
<dbReference type="SUPFAM" id="SSF56672">
    <property type="entry name" value="DNA/RNA polymerases"/>
    <property type="match status" value="1"/>
</dbReference>
<dbReference type="InterPro" id="IPR043502">
    <property type="entry name" value="DNA/RNA_pol_sf"/>
</dbReference>
<dbReference type="Gene3D" id="3.30.420.10">
    <property type="entry name" value="Ribonuclease H-like superfamily/Ribonuclease H"/>
    <property type="match status" value="1"/>
</dbReference>
<evidence type="ECO:0000256" key="3">
    <source>
        <dbReference type="ARBA" id="ARBA00022722"/>
    </source>
</evidence>
<dbReference type="InterPro" id="IPR050951">
    <property type="entry name" value="Retrovirus_Pol_polyprotein"/>
</dbReference>
<dbReference type="GO" id="GO:0004519">
    <property type="term" value="F:endonuclease activity"/>
    <property type="evidence" value="ECO:0007669"/>
    <property type="project" value="UniProtKB-KW"/>
</dbReference>
<dbReference type="PANTHER" id="PTHR37984:SF5">
    <property type="entry name" value="PROTEIN NYNRIN-LIKE"/>
    <property type="match status" value="1"/>
</dbReference>
<dbReference type="Pfam" id="PF08284">
    <property type="entry name" value="RVP_2"/>
    <property type="match status" value="1"/>
</dbReference>
<evidence type="ECO:0000256" key="4">
    <source>
        <dbReference type="ARBA" id="ARBA00022759"/>
    </source>
</evidence>
<dbReference type="Pfam" id="PF17917">
    <property type="entry name" value="RT_RNaseH"/>
    <property type="match status" value="1"/>
</dbReference>
<dbReference type="AlphaFoldDB" id="A0A5B6WS10"/>
<dbReference type="Pfam" id="PF03732">
    <property type="entry name" value="Retrotrans_gag"/>
    <property type="match status" value="1"/>
</dbReference>
<accession>A0A5B6WS10</accession>
<feature type="compositionally biased region" description="Low complexity" evidence="7">
    <location>
        <begin position="239"/>
        <end position="251"/>
    </location>
</feature>
<protein>
    <submittedName>
        <fullName evidence="9">Reverse transcriptase</fullName>
    </submittedName>
</protein>
<feature type="region of interest" description="Disordered" evidence="7">
    <location>
        <begin position="239"/>
        <end position="260"/>
    </location>
</feature>
<keyword evidence="6 9" id="KW-0695">RNA-directed DNA polymerase</keyword>
<evidence type="ECO:0000256" key="5">
    <source>
        <dbReference type="ARBA" id="ARBA00022801"/>
    </source>
</evidence>
<dbReference type="SUPFAM" id="SSF53098">
    <property type="entry name" value="Ribonuclease H-like"/>
    <property type="match status" value="1"/>
</dbReference>
<dbReference type="GO" id="GO:0003676">
    <property type="term" value="F:nucleic acid binding"/>
    <property type="evidence" value="ECO:0007669"/>
    <property type="project" value="InterPro"/>
</dbReference>
<keyword evidence="1" id="KW-0808">Transferase</keyword>
<gene>
    <name evidence="9" type="ORF">EPI10_006761</name>
</gene>
<evidence type="ECO:0000256" key="6">
    <source>
        <dbReference type="ARBA" id="ARBA00022918"/>
    </source>
</evidence>
<reference evidence="10" key="1">
    <citation type="journal article" date="2019" name="Plant Biotechnol. J.">
        <title>Genome sequencing of the Australian wild diploid species Gossypium australe highlights disease resistance and delayed gland morphogenesis.</title>
        <authorList>
            <person name="Cai Y."/>
            <person name="Cai X."/>
            <person name="Wang Q."/>
            <person name="Wang P."/>
            <person name="Zhang Y."/>
            <person name="Cai C."/>
            <person name="Xu Y."/>
            <person name="Wang K."/>
            <person name="Zhou Z."/>
            <person name="Wang C."/>
            <person name="Geng S."/>
            <person name="Li B."/>
            <person name="Dong Q."/>
            <person name="Hou Y."/>
            <person name="Wang H."/>
            <person name="Ai P."/>
            <person name="Liu Z."/>
            <person name="Yi F."/>
            <person name="Sun M."/>
            <person name="An G."/>
            <person name="Cheng J."/>
            <person name="Zhang Y."/>
            <person name="Shi Q."/>
            <person name="Xie Y."/>
            <person name="Shi X."/>
            <person name="Chang Y."/>
            <person name="Huang F."/>
            <person name="Chen Y."/>
            <person name="Hong S."/>
            <person name="Mi L."/>
            <person name="Sun Q."/>
            <person name="Zhang L."/>
            <person name="Zhou B."/>
            <person name="Peng R."/>
            <person name="Zhang X."/>
            <person name="Liu F."/>
        </authorList>
    </citation>
    <scope>NUCLEOTIDE SEQUENCE [LARGE SCALE GENOMIC DNA]</scope>
    <source>
        <strain evidence="10">cv. PA1801</strain>
    </source>
</reference>
<evidence type="ECO:0000256" key="2">
    <source>
        <dbReference type="ARBA" id="ARBA00022695"/>
    </source>
</evidence>
<feature type="domain" description="Integrase catalytic" evidence="8">
    <location>
        <begin position="819"/>
        <end position="957"/>
    </location>
</feature>
<comment type="caution">
    <text evidence="9">The sequence shown here is derived from an EMBL/GenBank/DDBJ whole genome shotgun (WGS) entry which is preliminary data.</text>
</comment>
<name>A0A5B6WS10_9ROSI</name>
<dbReference type="OrthoDB" id="1738613at2759"/>
<dbReference type="FunFam" id="3.30.70.270:FF:000020">
    <property type="entry name" value="Transposon Tf2-6 polyprotein-like Protein"/>
    <property type="match status" value="1"/>
</dbReference>
<dbReference type="PANTHER" id="PTHR37984">
    <property type="entry name" value="PROTEIN CBG26694"/>
    <property type="match status" value="1"/>
</dbReference>
<dbReference type="CDD" id="cd00303">
    <property type="entry name" value="retropepsin_like"/>
    <property type="match status" value="1"/>
</dbReference>
<dbReference type="InterPro" id="IPR043128">
    <property type="entry name" value="Rev_trsase/Diguanyl_cyclase"/>
</dbReference>
<evidence type="ECO:0000259" key="8">
    <source>
        <dbReference type="PROSITE" id="PS50994"/>
    </source>
</evidence>
<keyword evidence="2" id="KW-0548">Nucleotidyltransferase</keyword>
<keyword evidence="4" id="KW-0255">Endonuclease</keyword>
<evidence type="ECO:0000313" key="9">
    <source>
        <dbReference type="EMBL" id="KAA3484691.1"/>
    </source>
</evidence>
<dbReference type="InterPro" id="IPR001584">
    <property type="entry name" value="Integrase_cat-core"/>
</dbReference>
<organism evidence="9 10">
    <name type="scientific">Gossypium australe</name>
    <dbReference type="NCBI Taxonomy" id="47621"/>
    <lineage>
        <taxon>Eukaryota</taxon>
        <taxon>Viridiplantae</taxon>
        <taxon>Streptophyta</taxon>
        <taxon>Embryophyta</taxon>
        <taxon>Tracheophyta</taxon>
        <taxon>Spermatophyta</taxon>
        <taxon>Magnoliopsida</taxon>
        <taxon>eudicotyledons</taxon>
        <taxon>Gunneridae</taxon>
        <taxon>Pentapetalae</taxon>
        <taxon>rosids</taxon>
        <taxon>malvids</taxon>
        <taxon>Malvales</taxon>
        <taxon>Malvaceae</taxon>
        <taxon>Malvoideae</taxon>
        <taxon>Gossypium</taxon>
    </lineage>
</organism>
<evidence type="ECO:0000256" key="7">
    <source>
        <dbReference type="SAM" id="MobiDB-lite"/>
    </source>
</evidence>
<keyword evidence="3" id="KW-0540">Nuclease</keyword>
<dbReference type="CDD" id="cd09274">
    <property type="entry name" value="RNase_HI_RT_Ty3"/>
    <property type="match status" value="1"/>
</dbReference>
<dbReference type="InterPro" id="IPR041373">
    <property type="entry name" value="RT_RNaseH"/>
</dbReference>